<dbReference type="GeneID" id="18931663"/>
<proteinExistence type="predicted"/>
<dbReference type="STRING" id="747676.F4R950"/>
<dbReference type="InterPro" id="IPR036378">
    <property type="entry name" value="FAS1_dom_sf"/>
</dbReference>
<sequence>MRLPQILVLLAHHLLFIRADHQTESLTFQVQSDELPSLSFQDWTSVLNVRPAGLASVPSAPHNSFEPASNSARKSFEDNIIVNDDLFQLPPKPVIAKLQGLVETIVNLALSPLSHLPHLPWPRHHHPKPIDLSQYTMWEVLNWTLHHPHKSGNNDHHSVPIQRLAWLVNQSEPIQKILSNPEADLTLFAPDNEALTPPHKRHHHGHGYGPGPHSLRDEPLTLTPPEDHVFWQALESDSLERGHHSSSEAYHLQEDEDKDKKKKILLHLLEMVLQYHISPGKKSLKDILDRSTLPSDLKISHHSGSPAFRIRVGGPPHFTHGITALNFFTSLGAHHDQPILTKNGVIHVVHGVPLLPPLSPLSELFLYPQPFSTLTSALQKVKLDDILLPSWDNKTVPLENDSGLDADLDVVDERVQNILSSLAVENEHRLKKQSFTVFAPTNRAFRSLGPHANAFLFSPFGIHILRYVLSYHIVPDVIFYTDHVDKTKNANVTMIGLDSNLDFLSDTKDDDRLSLFGHGDFPRSSPGHPHAFIHPKTPCDKVNVTHISLPTLLGSAKNESLTISLVKYHLPGSSKELKRRVYVKQPIPPPGAKHPGKSLKPIPVVIADGVAWGGAIHVIDNLIHPPVHPDHPAHPHLQRVFSGRRGQDEV</sequence>
<dbReference type="PROSITE" id="PS50213">
    <property type="entry name" value="FAS1"/>
    <property type="match status" value="1"/>
</dbReference>
<feature type="region of interest" description="Disordered" evidence="1">
    <location>
        <begin position="627"/>
        <end position="650"/>
    </location>
</feature>
<dbReference type="SMART" id="SM00554">
    <property type="entry name" value="FAS1"/>
    <property type="match status" value="2"/>
</dbReference>
<evidence type="ECO:0000313" key="5">
    <source>
        <dbReference type="Proteomes" id="UP000001072"/>
    </source>
</evidence>
<dbReference type="Proteomes" id="UP000001072">
    <property type="component" value="Unassembled WGS sequence"/>
</dbReference>
<evidence type="ECO:0000313" key="4">
    <source>
        <dbReference type="EMBL" id="EGG10923.1"/>
    </source>
</evidence>
<dbReference type="InterPro" id="IPR000782">
    <property type="entry name" value="FAS1_domain"/>
</dbReference>
<keyword evidence="5" id="KW-1185">Reference proteome</keyword>
<dbReference type="PANTHER" id="PTHR10900:SF125">
    <property type="entry name" value="FAS1 DOMAIN-CONTAINING PROTEIN YLR001C"/>
    <property type="match status" value="1"/>
</dbReference>
<dbReference type="eggNOG" id="ENOG502S10Z">
    <property type="taxonomic scope" value="Eukaryota"/>
</dbReference>
<dbReference type="GO" id="GO:0005615">
    <property type="term" value="C:extracellular space"/>
    <property type="evidence" value="ECO:0007669"/>
    <property type="project" value="TreeGrafter"/>
</dbReference>
<protein>
    <recommendedName>
        <fullName evidence="3">FAS1 domain-containing protein</fullName>
    </recommendedName>
</protein>
<feature type="chain" id="PRO_5003320674" description="FAS1 domain-containing protein" evidence="2">
    <location>
        <begin position="20"/>
        <end position="650"/>
    </location>
</feature>
<dbReference type="OrthoDB" id="7700931at2759"/>
<organism evidence="5">
    <name type="scientific">Melampsora larici-populina (strain 98AG31 / pathotype 3-4-7)</name>
    <name type="common">Poplar leaf rust fungus</name>
    <dbReference type="NCBI Taxonomy" id="747676"/>
    <lineage>
        <taxon>Eukaryota</taxon>
        <taxon>Fungi</taxon>
        <taxon>Dikarya</taxon>
        <taxon>Basidiomycota</taxon>
        <taxon>Pucciniomycotina</taxon>
        <taxon>Pucciniomycetes</taxon>
        <taxon>Pucciniales</taxon>
        <taxon>Melampsoraceae</taxon>
        <taxon>Melampsora</taxon>
    </lineage>
</organism>
<dbReference type="Gene3D" id="2.30.180.10">
    <property type="entry name" value="FAS1 domain"/>
    <property type="match status" value="2"/>
</dbReference>
<feature type="signal peptide" evidence="2">
    <location>
        <begin position="1"/>
        <end position="19"/>
    </location>
</feature>
<dbReference type="RefSeq" id="XP_007405525.1">
    <property type="nucleotide sequence ID" value="XM_007405463.1"/>
</dbReference>
<evidence type="ECO:0000256" key="1">
    <source>
        <dbReference type="SAM" id="MobiDB-lite"/>
    </source>
</evidence>
<dbReference type="InParanoid" id="F4R950"/>
<dbReference type="VEuPathDB" id="FungiDB:MELLADRAFT_70885"/>
<dbReference type="PANTHER" id="PTHR10900">
    <property type="entry name" value="PERIOSTIN-RELATED"/>
    <property type="match status" value="1"/>
</dbReference>
<dbReference type="Pfam" id="PF02469">
    <property type="entry name" value="Fasciclin"/>
    <property type="match status" value="1"/>
</dbReference>
<keyword evidence="2" id="KW-0732">Signal</keyword>
<dbReference type="HOGENOM" id="CLU_434210_0_0_1"/>
<feature type="domain" description="FAS1" evidence="3">
    <location>
        <begin position="391"/>
        <end position="623"/>
    </location>
</feature>
<accession>F4R950</accession>
<dbReference type="InterPro" id="IPR050904">
    <property type="entry name" value="Adhesion/Biosynth-related"/>
</dbReference>
<reference evidence="5" key="1">
    <citation type="journal article" date="2011" name="Proc. Natl. Acad. Sci. U.S.A.">
        <title>Obligate biotrophy features unraveled by the genomic analysis of rust fungi.</title>
        <authorList>
            <person name="Duplessis S."/>
            <person name="Cuomo C.A."/>
            <person name="Lin Y.-C."/>
            <person name="Aerts A."/>
            <person name="Tisserant E."/>
            <person name="Veneault-Fourrey C."/>
            <person name="Joly D.L."/>
            <person name="Hacquard S."/>
            <person name="Amselem J."/>
            <person name="Cantarel B.L."/>
            <person name="Chiu R."/>
            <person name="Coutinho P.M."/>
            <person name="Feau N."/>
            <person name="Field M."/>
            <person name="Frey P."/>
            <person name="Gelhaye E."/>
            <person name="Goldberg J."/>
            <person name="Grabherr M.G."/>
            <person name="Kodira C.D."/>
            <person name="Kohler A."/>
            <person name="Kuees U."/>
            <person name="Lindquist E.A."/>
            <person name="Lucas S.M."/>
            <person name="Mago R."/>
            <person name="Mauceli E."/>
            <person name="Morin E."/>
            <person name="Murat C."/>
            <person name="Pangilinan J.L."/>
            <person name="Park R."/>
            <person name="Pearson M."/>
            <person name="Quesneville H."/>
            <person name="Rouhier N."/>
            <person name="Sakthikumar S."/>
            <person name="Salamov A.A."/>
            <person name="Schmutz J."/>
            <person name="Selles B."/>
            <person name="Shapiro H."/>
            <person name="Tanguay P."/>
            <person name="Tuskan G.A."/>
            <person name="Henrissat B."/>
            <person name="Van de Peer Y."/>
            <person name="Rouze P."/>
            <person name="Ellis J.G."/>
            <person name="Dodds P.N."/>
            <person name="Schein J.E."/>
            <person name="Zhong S."/>
            <person name="Hamelin R.C."/>
            <person name="Grigoriev I.V."/>
            <person name="Szabo L.J."/>
            <person name="Martin F."/>
        </authorList>
    </citation>
    <scope>NUCLEOTIDE SEQUENCE [LARGE SCALE GENOMIC DNA]</scope>
    <source>
        <strain evidence="5">98AG31 / pathotype 3-4-7</strain>
    </source>
</reference>
<dbReference type="EMBL" id="GL883093">
    <property type="protein sequence ID" value="EGG10923.1"/>
    <property type="molecule type" value="Genomic_DNA"/>
</dbReference>
<name>F4R950_MELLP</name>
<evidence type="ECO:0000259" key="3">
    <source>
        <dbReference type="PROSITE" id="PS50213"/>
    </source>
</evidence>
<dbReference type="SUPFAM" id="SSF82153">
    <property type="entry name" value="FAS1 domain"/>
    <property type="match status" value="2"/>
</dbReference>
<gene>
    <name evidence="4" type="ORF">MELLADRAFT_70885</name>
</gene>
<dbReference type="AlphaFoldDB" id="F4R950"/>
<dbReference type="KEGG" id="mlr:MELLADRAFT_70885"/>
<evidence type="ECO:0000256" key="2">
    <source>
        <dbReference type="SAM" id="SignalP"/>
    </source>
</evidence>
<feature type="region of interest" description="Disordered" evidence="1">
    <location>
        <begin position="192"/>
        <end position="218"/>
    </location>
</feature>